<feature type="domain" description="Prephenate/arogenate dehydrogenase" evidence="4">
    <location>
        <begin position="15"/>
        <end position="357"/>
    </location>
</feature>
<sequence>MSGSGTSTTPGWAVRKVTVIGCGLIGTSVALALRRAGVRVALADRDPGAVAMAVNRGAGVPLTTGAFAQAGASAQAGALAQAGTCAKAGRCARTGTCAEAGRRTEAGTCAKAGACAEAGASLEAGATVPADVVVIATPPSAVVPMLRWAQERRLGVLYTDVASVKARLLAEAEAAGCDLESFVPGHPMAGRESSGPAAASADLFEGRPWAVCHHPALSPHAVRAVTTLVTACGARVVPIEPEDHDRAAAAVSHAPHVVSSTLAARFAGSGEGALVLAGRGLLDVTRVAGGPSGLWRDILEHNAEPVADVLEAVADDLNSVVAALRSADPALLGALTDVLGAGNAGRSRIVSSWPGTAGGPHGRRETAATG</sequence>
<proteinExistence type="inferred from homology"/>
<accession>A0ABN3CSC0</accession>
<dbReference type="Pfam" id="PF02153">
    <property type="entry name" value="PDH_N"/>
    <property type="match status" value="1"/>
</dbReference>
<dbReference type="InterPro" id="IPR008927">
    <property type="entry name" value="6-PGluconate_DH-like_C_sf"/>
</dbReference>
<evidence type="ECO:0000256" key="3">
    <source>
        <dbReference type="SAM" id="MobiDB-lite"/>
    </source>
</evidence>
<dbReference type="InterPro" id="IPR003099">
    <property type="entry name" value="Prephen_DH"/>
</dbReference>
<dbReference type="InterPro" id="IPR036291">
    <property type="entry name" value="NAD(P)-bd_dom_sf"/>
</dbReference>
<dbReference type="EMBL" id="BAAAQX010000026">
    <property type="protein sequence ID" value="GAA2212344.1"/>
    <property type="molecule type" value="Genomic_DNA"/>
</dbReference>
<comment type="similarity">
    <text evidence="1">Belongs to the prephenate/arogenate dehydrogenase family.</text>
</comment>
<dbReference type="Pfam" id="PF20463">
    <property type="entry name" value="PDH_C"/>
    <property type="match status" value="1"/>
</dbReference>
<feature type="region of interest" description="Disordered" evidence="3">
    <location>
        <begin position="350"/>
        <end position="370"/>
    </location>
</feature>
<keyword evidence="2" id="KW-0560">Oxidoreductase</keyword>
<dbReference type="SUPFAM" id="SSF51735">
    <property type="entry name" value="NAD(P)-binding Rossmann-fold domains"/>
    <property type="match status" value="1"/>
</dbReference>
<organism evidence="5 6">
    <name type="scientific">Nonomuraea monospora</name>
    <dbReference type="NCBI Taxonomy" id="568818"/>
    <lineage>
        <taxon>Bacteria</taxon>
        <taxon>Bacillati</taxon>
        <taxon>Actinomycetota</taxon>
        <taxon>Actinomycetes</taxon>
        <taxon>Streptosporangiales</taxon>
        <taxon>Streptosporangiaceae</taxon>
        <taxon>Nonomuraea</taxon>
    </lineage>
</organism>
<dbReference type="PANTHER" id="PTHR21363">
    <property type="entry name" value="PREPHENATE DEHYDROGENASE"/>
    <property type="match status" value="1"/>
</dbReference>
<dbReference type="Proteomes" id="UP001499843">
    <property type="component" value="Unassembled WGS sequence"/>
</dbReference>
<evidence type="ECO:0000313" key="5">
    <source>
        <dbReference type="EMBL" id="GAA2212344.1"/>
    </source>
</evidence>
<gene>
    <name evidence="5" type="ORF">GCM10009850_078060</name>
</gene>
<dbReference type="InterPro" id="IPR050812">
    <property type="entry name" value="Preph/Arog_dehydrog"/>
</dbReference>
<evidence type="ECO:0000256" key="1">
    <source>
        <dbReference type="ARBA" id="ARBA00007964"/>
    </source>
</evidence>
<dbReference type="InterPro" id="IPR046825">
    <property type="entry name" value="PDH_C"/>
</dbReference>
<dbReference type="Pfam" id="PF02737">
    <property type="entry name" value="3HCDH_N"/>
    <property type="match status" value="1"/>
</dbReference>
<protein>
    <recommendedName>
        <fullName evidence="4">Prephenate/arogenate dehydrogenase domain-containing protein</fullName>
    </recommendedName>
</protein>
<dbReference type="PROSITE" id="PS51176">
    <property type="entry name" value="PDH_ADH"/>
    <property type="match status" value="1"/>
</dbReference>
<evidence type="ECO:0000256" key="2">
    <source>
        <dbReference type="ARBA" id="ARBA00023002"/>
    </source>
</evidence>
<evidence type="ECO:0000259" key="4">
    <source>
        <dbReference type="PROSITE" id="PS51176"/>
    </source>
</evidence>
<name>A0ABN3CSC0_9ACTN</name>
<evidence type="ECO:0000313" key="6">
    <source>
        <dbReference type="Proteomes" id="UP001499843"/>
    </source>
</evidence>
<dbReference type="SUPFAM" id="SSF48179">
    <property type="entry name" value="6-phosphogluconate dehydrogenase C-terminal domain-like"/>
    <property type="match status" value="1"/>
</dbReference>
<dbReference type="Gene3D" id="1.10.3660.10">
    <property type="entry name" value="6-phosphogluconate dehydrogenase C-terminal like domain"/>
    <property type="match status" value="1"/>
</dbReference>
<dbReference type="InterPro" id="IPR006176">
    <property type="entry name" value="3-OHacyl-CoA_DH_NAD-bd"/>
</dbReference>
<dbReference type="InterPro" id="IPR046826">
    <property type="entry name" value="PDH_N"/>
</dbReference>
<comment type="caution">
    <text evidence="5">The sequence shown here is derived from an EMBL/GenBank/DDBJ whole genome shotgun (WGS) entry which is preliminary data.</text>
</comment>
<reference evidence="5 6" key="1">
    <citation type="journal article" date="2019" name="Int. J. Syst. Evol. Microbiol.">
        <title>The Global Catalogue of Microorganisms (GCM) 10K type strain sequencing project: providing services to taxonomists for standard genome sequencing and annotation.</title>
        <authorList>
            <consortium name="The Broad Institute Genomics Platform"/>
            <consortium name="The Broad Institute Genome Sequencing Center for Infectious Disease"/>
            <person name="Wu L."/>
            <person name="Ma J."/>
        </authorList>
    </citation>
    <scope>NUCLEOTIDE SEQUENCE [LARGE SCALE GENOMIC DNA]</scope>
    <source>
        <strain evidence="5 6">JCM 16114</strain>
    </source>
</reference>
<keyword evidence="6" id="KW-1185">Reference proteome</keyword>
<dbReference type="PANTHER" id="PTHR21363:SF0">
    <property type="entry name" value="PREPHENATE DEHYDROGENASE [NADP(+)]"/>
    <property type="match status" value="1"/>
</dbReference>
<dbReference type="Gene3D" id="3.40.50.720">
    <property type="entry name" value="NAD(P)-binding Rossmann-like Domain"/>
    <property type="match status" value="1"/>
</dbReference>